<gene>
    <name evidence="2" type="ORF">GCM10010302_28570</name>
</gene>
<accession>A0ABN0VCS5</accession>
<proteinExistence type="predicted"/>
<feature type="transmembrane region" description="Helical" evidence="1">
    <location>
        <begin position="154"/>
        <end position="178"/>
    </location>
</feature>
<feature type="transmembrane region" description="Helical" evidence="1">
    <location>
        <begin position="120"/>
        <end position="142"/>
    </location>
</feature>
<evidence type="ECO:0000256" key="1">
    <source>
        <dbReference type="SAM" id="Phobius"/>
    </source>
</evidence>
<keyword evidence="3" id="KW-1185">Reference proteome</keyword>
<name>A0ABN0VCS5_9ACTN</name>
<dbReference type="EMBL" id="BAAABV010000015">
    <property type="protein sequence ID" value="GAA0288507.1"/>
    <property type="molecule type" value="Genomic_DNA"/>
</dbReference>
<dbReference type="Proteomes" id="UP001501867">
    <property type="component" value="Unassembled WGS sequence"/>
</dbReference>
<keyword evidence="1" id="KW-1133">Transmembrane helix</keyword>
<evidence type="ECO:0000313" key="3">
    <source>
        <dbReference type="Proteomes" id="UP001501867"/>
    </source>
</evidence>
<protein>
    <recommendedName>
        <fullName evidence="4">DUF3592 domain-containing protein</fullName>
    </recommendedName>
</protein>
<evidence type="ECO:0008006" key="4">
    <source>
        <dbReference type="Google" id="ProtNLM"/>
    </source>
</evidence>
<feature type="transmembrane region" description="Helical" evidence="1">
    <location>
        <begin position="12"/>
        <end position="31"/>
    </location>
</feature>
<keyword evidence="1" id="KW-0812">Transmembrane</keyword>
<comment type="caution">
    <text evidence="2">The sequence shown here is derived from an EMBL/GenBank/DDBJ whole genome shotgun (WGS) entry which is preliminary data.</text>
</comment>
<dbReference type="RefSeq" id="WP_344158197.1">
    <property type="nucleotide sequence ID" value="NZ_BAAABV010000015.1"/>
</dbReference>
<sequence>MTAGTKDTVRGLALLGSAAVLALAGWLVWLLPGPQLVAVLALRPVDGTLSVSECYAASDAEGYPGGTECEGVYTPRRAGAARREVLLVGAAAEYRPGSAVPVRIVRGKAYEPSGPAVGHAGAVTGFLLVPFLTLASWLLLWARRGRAGKGEAHLIAALAGLAAVAVLSVAAALLFPLVTAVL</sequence>
<evidence type="ECO:0000313" key="2">
    <source>
        <dbReference type="EMBL" id="GAA0288507.1"/>
    </source>
</evidence>
<reference evidence="2 3" key="1">
    <citation type="journal article" date="2019" name="Int. J. Syst. Evol. Microbiol.">
        <title>The Global Catalogue of Microorganisms (GCM) 10K type strain sequencing project: providing services to taxonomists for standard genome sequencing and annotation.</title>
        <authorList>
            <consortium name="The Broad Institute Genomics Platform"/>
            <consortium name="The Broad Institute Genome Sequencing Center for Infectious Disease"/>
            <person name="Wu L."/>
            <person name="Ma J."/>
        </authorList>
    </citation>
    <scope>NUCLEOTIDE SEQUENCE [LARGE SCALE GENOMIC DNA]</scope>
    <source>
        <strain evidence="2 3">JCM 4505</strain>
    </source>
</reference>
<organism evidence="2 3">
    <name type="scientific">Streptomyces polychromogenes</name>
    <dbReference type="NCBI Taxonomy" id="67342"/>
    <lineage>
        <taxon>Bacteria</taxon>
        <taxon>Bacillati</taxon>
        <taxon>Actinomycetota</taxon>
        <taxon>Actinomycetes</taxon>
        <taxon>Kitasatosporales</taxon>
        <taxon>Streptomycetaceae</taxon>
        <taxon>Streptomyces</taxon>
    </lineage>
</organism>
<keyword evidence="1" id="KW-0472">Membrane</keyword>